<accession>A0A4R4ZG43</accession>
<name>A0A4R4ZG43_9ACTN</name>
<evidence type="ECO:0000256" key="1">
    <source>
        <dbReference type="SAM" id="MobiDB-lite"/>
    </source>
</evidence>
<dbReference type="RefSeq" id="WP_132608407.1">
    <property type="nucleotide sequence ID" value="NZ_SMKQ01000002.1"/>
</dbReference>
<gene>
    <name evidence="2" type="ORF">E1286_01640</name>
</gene>
<dbReference type="AlphaFoldDB" id="A0A4R4ZG43"/>
<dbReference type="EMBL" id="SMKQ01000002">
    <property type="protein sequence ID" value="TDD57016.1"/>
    <property type="molecule type" value="Genomic_DNA"/>
</dbReference>
<reference evidence="2 3" key="1">
    <citation type="submission" date="2019-03" db="EMBL/GenBank/DDBJ databases">
        <title>Draft genome sequences of novel Actinobacteria.</title>
        <authorList>
            <person name="Sahin N."/>
            <person name="Ay H."/>
            <person name="Saygin H."/>
        </authorList>
    </citation>
    <scope>NUCLEOTIDE SEQUENCE [LARGE SCALE GENOMIC DNA]</scope>
    <source>
        <strain evidence="2 3">CH32</strain>
    </source>
</reference>
<evidence type="ECO:0000313" key="2">
    <source>
        <dbReference type="EMBL" id="TDD57016.1"/>
    </source>
</evidence>
<evidence type="ECO:0000313" key="3">
    <source>
        <dbReference type="Proteomes" id="UP000295302"/>
    </source>
</evidence>
<sequence>MSPHNDHEHADLQPLPPERVAWHGNDRKSRLPPPSDKLVFSSAVQSHAPREPLLNDDHASAARGEQDTLTAARRDLNRPKTLRSVIIEPDDDQCG</sequence>
<organism evidence="2 3">
    <name type="scientific">Nonomuraea terrae</name>
    <dbReference type="NCBI Taxonomy" id="2530383"/>
    <lineage>
        <taxon>Bacteria</taxon>
        <taxon>Bacillati</taxon>
        <taxon>Actinomycetota</taxon>
        <taxon>Actinomycetes</taxon>
        <taxon>Streptosporangiales</taxon>
        <taxon>Streptosporangiaceae</taxon>
        <taxon>Nonomuraea</taxon>
    </lineage>
</organism>
<feature type="compositionally biased region" description="Basic and acidic residues" evidence="1">
    <location>
        <begin position="1"/>
        <end position="11"/>
    </location>
</feature>
<feature type="compositionally biased region" description="Basic and acidic residues" evidence="1">
    <location>
        <begin position="48"/>
        <end position="78"/>
    </location>
</feature>
<proteinExistence type="predicted"/>
<comment type="caution">
    <text evidence="2">The sequence shown here is derived from an EMBL/GenBank/DDBJ whole genome shotgun (WGS) entry which is preliminary data.</text>
</comment>
<feature type="region of interest" description="Disordered" evidence="1">
    <location>
        <begin position="1"/>
        <end position="95"/>
    </location>
</feature>
<keyword evidence="3" id="KW-1185">Reference proteome</keyword>
<protein>
    <submittedName>
        <fullName evidence="2">Uncharacterized protein</fullName>
    </submittedName>
</protein>
<feature type="compositionally biased region" description="Basic and acidic residues" evidence="1">
    <location>
        <begin position="20"/>
        <end position="29"/>
    </location>
</feature>
<dbReference type="Proteomes" id="UP000295302">
    <property type="component" value="Unassembled WGS sequence"/>
</dbReference>